<proteinExistence type="predicted"/>
<feature type="compositionally biased region" description="Basic and acidic residues" evidence="1">
    <location>
        <begin position="667"/>
        <end position="679"/>
    </location>
</feature>
<keyword evidence="4" id="KW-1185">Reference proteome</keyword>
<dbReference type="OMA" id="DYAQHQR"/>
<reference evidence="4" key="1">
    <citation type="submission" date="2014-04" db="EMBL/GenBank/DDBJ databases">
        <title>Evolutionary Origins and Diversification of the Mycorrhizal Mutualists.</title>
        <authorList>
            <consortium name="DOE Joint Genome Institute"/>
            <consortium name="Mycorrhizal Genomics Consortium"/>
            <person name="Kohler A."/>
            <person name="Kuo A."/>
            <person name="Nagy L.G."/>
            <person name="Floudas D."/>
            <person name="Copeland A."/>
            <person name="Barry K.W."/>
            <person name="Cichocki N."/>
            <person name="Veneault-Fourrey C."/>
            <person name="LaButti K."/>
            <person name="Lindquist E.A."/>
            <person name="Lipzen A."/>
            <person name="Lundell T."/>
            <person name="Morin E."/>
            <person name="Murat C."/>
            <person name="Riley R."/>
            <person name="Ohm R."/>
            <person name="Sun H."/>
            <person name="Tunlid A."/>
            <person name="Henrissat B."/>
            <person name="Grigoriev I.V."/>
            <person name="Hibbett D.S."/>
            <person name="Martin F."/>
        </authorList>
    </citation>
    <scope>NUCLEOTIDE SEQUENCE [LARGE SCALE GENOMIC DNA]</scope>
    <source>
        <strain evidence="4">FD-334 SS-4</strain>
    </source>
</reference>
<feature type="compositionally biased region" description="Low complexity" evidence="1">
    <location>
        <begin position="480"/>
        <end position="494"/>
    </location>
</feature>
<feature type="domain" description="DUF3835" evidence="2">
    <location>
        <begin position="308"/>
        <end position="376"/>
    </location>
</feature>
<feature type="region of interest" description="Disordered" evidence="1">
    <location>
        <begin position="255"/>
        <end position="305"/>
    </location>
</feature>
<feature type="compositionally biased region" description="Basic and acidic residues" evidence="1">
    <location>
        <begin position="344"/>
        <end position="355"/>
    </location>
</feature>
<feature type="compositionally biased region" description="Low complexity" evidence="1">
    <location>
        <begin position="607"/>
        <end position="623"/>
    </location>
</feature>
<feature type="compositionally biased region" description="Acidic residues" evidence="1">
    <location>
        <begin position="424"/>
        <end position="436"/>
    </location>
</feature>
<dbReference type="EMBL" id="KN817525">
    <property type="protein sequence ID" value="KJA27022.1"/>
    <property type="molecule type" value="Genomic_DNA"/>
</dbReference>
<feature type="compositionally biased region" description="Low complexity" evidence="1">
    <location>
        <begin position="509"/>
        <end position="523"/>
    </location>
</feature>
<dbReference type="Pfam" id="PF12927">
    <property type="entry name" value="DUF3835"/>
    <property type="match status" value="2"/>
</dbReference>
<accession>A0A0D2LHC0</accession>
<name>A0A0D2LHC0_HYPSF</name>
<feature type="region of interest" description="Disordered" evidence="1">
    <location>
        <begin position="453"/>
        <end position="679"/>
    </location>
</feature>
<feature type="compositionally biased region" description="Acidic residues" evidence="1">
    <location>
        <begin position="280"/>
        <end position="305"/>
    </location>
</feature>
<feature type="region of interest" description="Disordered" evidence="1">
    <location>
        <begin position="120"/>
        <end position="222"/>
    </location>
</feature>
<dbReference type="STRING" id="945553.A0A0D2LHC0"/>
<dbReference type="AlphaFoldDB" id="A0A0D2LHC0"/>
<feature type="region of interest" description="Disordered" evidence="1">
    <location>
        <begin position="344"/>
        <end position="365"/>
    </location>
</feature>
<gene>
    <name evidence="3" type="ORF">HYPSUDRAFT_52063</name>
</gene>
<feature type="region of interest" description="Disordered" evidence="1">
    <location>
        <begin position="416"/>
        <end position="436"/>
    </location>
</feature>
<dbReference type="InterPro" id="IPR024325">
    <property type="entry name" value="DUF3835"/>
</dbReference>
<feature type="domain" description="DUF3835" evidence="2">
    <location>
        <begin position="666"/>
        <end position="679"/>
    </location>
</feature>
<organism evidence="3 4">
    <name type="scientific">Hypholoma sublateritium (strain FD-334 SS-4)</name>
    <dbReference type="NCBI Taxonomy" id="945553"/>
    <lineage>
        <taxon>Eukaryota</taxon>
        <taxon>Fungi</taxon>
        <taxon>Dikarya</taxon>
        <taxon>Basidiomycota</taxon>
        <taxon>Agaricomycotina</taxon>
        <taxon>Agaricomycetes</taxon>
        <taxon>Agaricomycetidae</taxon>
        <taxon>Agaricales</taxon>
        <taxon>Agaricineae</taxon>
        <taxon>Strophariaceae</taxon>
        <taxon>Hypholoma</taxon>
    </lineage>
</organism>
<dbReference type="OrthoDB" id="21413at2759"/>
<dbReference type="Proteomes" id="UP000054270">
    <property type="component" value="Unassembled WGS sequence"/>
</dbReference>
<evidence type="ECO:0000313" key="4">
    <source>
        <dbReference type="Proteomes" id="UP000054270"/>
    </source>
</evidence>
<evidence type="ECO:0000256" key="1">
    <source>
        <dbReference type="SAM" id="MobiDB-lite"/>
    </source>
</evidence>
<feature type="compositionally biased region" description="Low complexity" evidence="1">
    <location>
        <begin position="560"/>
        <end position="577"/>
    </location>
</feature>
<sequence>MRALIQSLLPEASLNADGKFNGDVVERLTEKLSQFVGPEAVQNYKEGRNERGELVNEEGLPIIDINEPVSLATKLRSSGSIPPLATVEPLLPLATLPPPARDRLRERRNRILDILEQEEQQEELRQAEGEEEALQKRREDAMKEKDKKKEARELQKKMGRALLQTIGKDKQKEEEEREAQRLRDEEADKRRSPSIKKKTVAFAESPDIADEDGSKKSVAEDWGDVVPARLQGTKRPTLLSQALLDRHPMKMSVVERVPGGQPTMPKTSPTPWQRLKEPVDSDDESDQEQDGNSDEEDTDVDAEPLLDADAVDLDYAQHQREIALQYYQKRNAIGQTAAAAMMNHSHDADEDKHAPNPDIVPDSSKPEISQFKANRIASAYGESIPTEATTTSLAGSVLPASSTRTIQRAIRTGKLDDTGKLVGGEDDSASEEEDQGLQEVLDLLRKGEVYNLGPDGKYIHAVRPTPGASPLQSTQTTDGAGASSSSASEQQQAPVAPPSMRSKTSKFKASLAAAGRPAAASSSTLVAPSASGSDLPSPSTTPVSHAGRSSPKTATPPPVGAVVPERVHSPFIKSPSPAKSPAPPAHAFSMIVDSPSFPMPQGYQPYAAASAAASAPMVISSPSFPAPPSARRPDRPPQVLATRVTESRPATQQPAGQGNGDSTTPGPERKVSRFKAERM</sequence>
<feature type="compositionally biased region" description="Basic and acidic residues" evidence="1">
    <location>
        <begin position="122"/>
        <end position="156"/>
    </location>
</feature>
<feature type="compositionally biased region" description="Polar residues" evidence="1">
    <location>
        <begin position="524"/>
        <end position="543"/>
    </location>
</feature>
<feature type="compositionally biased region" description="Polar residues" evidence="1">
    <location>
        <begin position="648"/>
        <end position="665"/>
    </location>
</feature>
<evidence type="ECO:0000259" key="2">
    <source>
        <dbReference type="Pfam" id="PF12927"/>
    </source>
</evidence>
<protein>
    <recommendedName>
        <fullName evidence="2">DUF3835 domain-containing protein</fullName>
    </recommendedName>
</protein>
<feature type="compositionally biased region" description="Basic and acidic residues" evidence="1">
    <location>
        <begin position="167"/>
        <end position="191"/>
    </location>
</feature>
<evidence type="ECO:0000313" key="3">
    <source>
        <dbReference type="EMBL" id="KJA27022.1"/>
    </source>
</evidence>